<sequence>MLLHNLEVLISFLDIDRDAWDYDGRYVVAALSMSQLNRMIRTDKGRKTQHFIGIVKVRPYENIISLSKFIT</sequence>
<dbReference type="Proteomes" id="UP000324222">
    <property type="component" value="Unassembled WGS sequence"/>
</dbReference>
<evidence type="ECO:0000313" key="2">
    <source>
        <dbReference type="Proteomes" id="UP000324222"/>
    </source>
</evidence>
<reference evidence="1 2" key="1">
    <citation type="submission" date="2019-05" db="EMBL/GenBank/DDBJ databases">
        <title>Another draft genome of Portunus trituberculatus and its Hox gene families provides insights of decapod evolution.</title>
        <authorList>
            <person name="Jeong J.-H."/>
            <person name="Song I."/>
            <person name="Kim S."/>
            <person name="Choi T."/>
            <person name="Kim D."/>
            <person name="Ryu S."/>
            <person name="Kim W."/>
        </authorList>
    </citation>
    <scope>NUCLEOTIDE SEQUENCE [LARGE SCALE GENOMIC DNA]</scope>
    <source>
        <tissue evidence="1">Muscle</tissue>
    </source>
</reference>
<keyword evidence="2" id="KW-1185">Reference proteome</keyword>
<dbReference type="EMBL" id="VSRR010112673">
    <property type="protein sequence ID" value="MPC98114.1"/>
    <property type="molecule type" value="Genomic_DNA"/>
</dbReference>
<organism evidence="1 2">
    <name type="scientific">Portunus trituberculatus</name>
    <name type="common">Swimming crab</name>
    <name type="synonym">Neptunus trituberculatus</name>
    <dbReference type="NCBI Taxonomy" id="210409"/>
    <lineage>
        <taxon>Eukaryota</taxon>
        <taxon>Metazoa</taxon>
        <taxon>Ecdysozoa</taxon>
        <taxon>Arthropoda</taxon>
        <taxon>Crustacea</taxon>
        <taxon>Multicrustacea</taxon>
        <taxon>Malacostraca</taxon>
        <taxon>Eumalacostraca</taxon>
        <taxon>Eucarida</taxon>
        <taxon>Decapoda</taxon>
        <taxon>Pleocyemata</taxon>
        <taxon>Brachyura</taxon>
        <taxon>Eubrachyura</taxon>
        <taxon>Portunoidea</taxon>
        <taxon>Portunidae</taxon>
        <taxon>Portuninae</taxon>
        <taxon>Portunus</taxon>
    </lineage>
</organism>
<accession>A0A5B7K0K0</accession>
<protein>
    <submittedName>
        <fullName evidence="1">Uncharacterized protein</fullName>
    </submittedName>
</protein>
<proteinExistence type="predicted"/>
<evidence type="ECO:0000313" key="1">
    <source>
        <dbReference type="EMBL" id="MPC98114.1"/>
    </source>
</evidence>
<comment type="caution">
    <text evidence="1">The sequence shown here is derived from an EMBL/GenBank/DDBJ whole genome shotgun (WGS) entry which is preliminary data.</text>
</comment>
<dbReference type="AlphaFoldDB" id="A0A5B7K0K0"/>
<gene>
    <name evidence="1" type="ORF">E2C01_093466</name>
</gene>
<name>A0A5B7K0K0_PORTR</name>
<dbReference type="OrthoDB" id="6371030at2759"/>